<evidence type="ECO:0000313" key="7">
    <source>
        <dbReference type="EMBL" id="VDP12957.1"/>
    </source>
</evidence>
<dbReference type="STRING" id="387005.A0A183I057"/>
<gene>
    <name evidence="7" type="ORF">OFLC_LOCUS13119</name>
</gene>
<comment type="subcellular location">
    <subcellularLocation>
        <location evidence="1">Nucleus</location>
    </subcellularLocation>
</comment>
<dbReference type="CDD" id="cd22285">
    <property type="entry name" value="HD_XLF_N"/>
    <property type="match status" value="1"/>
</dbReference>
<accession>A0A183I057</accession>
<dbReference type="AlphaFoldDB" id="A0A183I057"/>
<feature type="region of interest" description="Disordered" evidence="5">
    <location>
        <begin position="219"/>
        <end position="289"/>
    </location>
</feature>
<dbReference type="GO" id="GO:0005634">
    <property type="term" value="C:nucleus"/>
    <property type="evidence" value="ECO:0007669"/>
    <property type="project" value="UniProtKB-SubCell"/>
</dbReference>
<dbReference type="EMBL" id="UZAJ01040053">
    <property type="protein sequence ID" value="VDP12957.1"/>
    <property type="molecule type" value="Genomic_DNA"/>
</dbReference>
<dbReference type="Pfam" id="PF09302">
    <property type="entry name" value="XLF"/>
    <property type="match status" value="1"/>
</dbReference>
<keyword evidence="3" id="KW-0234">DNA repair</keyword>
<evidence type="ECO:0000259" key="6">
    <source>
        <dbReference type="Pfam" id="PF09302"/>
    </source>
</evidence>
<evidence type="ECO:0000256" key="5">
    <source>
        <dbReference type="SAM" id="MobiDB-lite"/>
    </source>
</evidence>
<keyword evidence="8" id="KW-1185">Reference proteome</keyword>
<dbReference type="InterPro" id="IPR038051">
    <property type="entry name" value="XRCC4-like_N_sf"/>
</dbReference>
<evidence type="ECO:0000256" key="2">
    <source>
        <dbReference type="ARBA" id="ARBA00022763"/>
    </source>
</evidence>
<reference evidence="7 8" key="2">
    <citation type="submission" date="2018-11" db="EMBL/GenBank/DDBJ databases">
        <authorList>
            <consortium name="Pathogen Informatics"/>
        </authorList>
    </citation>
    <scope>NUCLEOTIDE SEQUENCE [LARGE SCALE GENOMIC DNA]</scope>
</reference>
<dbReference type="WBParaSite" id="OFLC_0001312001-mRNA-1">
    <property type="protein sequence ID" value="OFLC_0001312001-mRNA-1"/>
    <property type="gene ID" value="OFLC_0001312001"/>
</dbReference>
<feature type="compositionally biased region" description="Basic and acidic residues" evidence="5">
    <location>
        <begin position="266"/>
        <end position="282"/>
    </location>
</feature>
<name>A0A183I057_9BILA</name>
<protein>
    <submittedName>
        <fullName evidence="9">Reverse transcriptase domain-containing protein</fullName>
    </submittedName>
</protein>
<dbReference type="Proteomes" id="UP000267606">
    <property type="component" value="Unassembled WGS sequence"/>
</dbReference>
<dbReference type="Gene3D" id="2.170.210.10">
    <property type="entry name" value="DNA double-strand break repair and VJ recombination XRCC4, N-terminal"/>
    <property type="match status" value="1"/>
</dbReference>
<keyword evidence="4" id="KW-0539">Nucleus</keyword>
<evidence type="ECO:0000256" key="1">
    <source>
        <dbReference type="ARBA" id="ARBA00004123"/>
    </source>
</evidence>
<evidence type="ECO:0000313" key="8">
    <source>
        <dbReference type="Proteomes" id="UP000267606"/>
    </source>
</evidence>
<sequence length="289" mass="32872">NYKEWQQNNLEFARFTFVRFFFIARYEQHIFRILMEADVDAELLKTCWTPLGFRLADRYYAAKFHIKAGQLHTILTDYESIYYEIADFIKKFSSLNVKLSGSEKTLLEKVRNMFVSSTTKVSNENKNDNTLEFDLEFVAGKRILKWHFSGQHLGSMNYIFSHITRPLLNILSVVVDECDLSSVTTPGSSSSFSDLFGKPTVQKLYEAVTAGSVAVENVSSTYSDGGSEESINTGTDSSNHNDRNSADSLPETPPPTSANEIMSDTVQEKEFKEIQTLRESPSKKPKLRF</sequence>
<evidence type="ECO:0000256" key="3">
    <source>
        <dbReference type="ARBA" id="ARBA00023204"/>
    </source>
</evidence>
<organism evidence="9">
    <name type="scientific">Onchocerca flexuosa</name>
    <dbReference type="NCBI Taxonomy" id="387005"/>
    <lineage>
        <taxon>Eukaryota</taxon>
        <taxon>Metazoa</taxon>
        <taxon>Ecdysozoa</taxon>
        <taxon>Nematoda</taxon>
        <taxon>Chromadorea</taxon>
        <taxon>Rhabditida</taxon>
        <taxon>Spirurina</taxon>
        <taxon>Spiruromorpha</taxon>
        <taxon>Filarioidea</taxon>
        <taxon>Onchocercidae</taxon>
        <taxon>Onchocerca</taxon>
    </lineage>
</organism>
<dbReference type="InterPro" id="IPR015381">
    <property type="entry name" value="XLF-like_N"/>
</dbReference>
<evidence type="ECO:0000313" key="9">
    <source>
        <dbReference type="WBParaSite" id="OFLC_0001312001-mRNA-1"/>
    </source>
</evidence>
<reference evidence="9" key="1">
    <citation type="submission" date="2016-06" db="UniProtKB">
        <authorList>
            <consortium name="WormBaseParasite"/>
        </authorList>
    </citation>
    <scope>IDENTIFICATION</scope>
</reference>
<dbReference type="GO" id="GO:0006303">
    <property type="term" value="P:double-strand break repair via nonhomologous end joining"/>
    <property type="evidence" value="ECO:0007669"/>
    <property type="project" value="UniProtKB-ARBA"/>
</dbReference>
<keyword evidence="2" id="KW-0227">DNA damage</keyword>
<evidence type="ECO:0000256" key="4">
    <source>
        <dbReference type="ARBA" id="ARBA00023242"/>
    </source>
</evidence>
<proteinExistence type="predicted"/>
<feature type="domain" description="XLF-like N-terminal" evidence="6">
    <location>
        <begin position="48"/>
        <end position="149"/>
    </location>
</feature>
<feature type="compositionally biased region" description="Polar residues" evidence="5">
    <location>
        <begin position="219"/>
        <end position="238"/>
    </location>
</feature>